<keyword evidence="6 7" id="KW-0472">Membrane</keyword>
<feature type="transmembrane region" description="Helical" evidence="7">
    <location>
        <begin position="231"/>
        <end position="252"/>
    </location>
</feature>
<dbReference type="Gene3D" id="1.10.3720.10">
    <property type="entry name" value="MetI-like"/>
    <property type="match status" value="1"/>
</dbReference>
<keyword evidence="2 7" id="KW-0813">Transport</keyword>
<evidence type="ECO:0000256" key="5">
    <source>
        <dbReference type="ARBA" id="ARBA00022989"/>
    </source>
</evidence>
<feature type="transmembrane region" description="Helical" evidence="7">
    <location>
        <begin position="31"/>
        <end position="54"/>
    </location>
</feature>
<keyword evidence="3" id="KW-1003">Cell membrane</keyword>
<evidence type="ECO:0000256" key="1">
    <source>
        <dbReference type="ARBA" id="ARBA00004651"/>
    </source>
</evidence>
<dbReference type="InterPro" id="IPR035906">
    <property type="entry name" value="MetI-like_sf"/>
</dbReference>
<dbReference type="AlphaFoldDB" id="A0A8J3QQY2"/>
<keyword evidence="11" id="KW-1185">Reference proteome</keyword>
<evidence type="ECO:0000313" key="10">
    <source>
        <dbReference type="EMBL" id="GIH14911.1"/>
    </source>
</evidence>
<dbReference type="PROSITE" id="PS50928">
    <property type="entry name" value="ABC_TM1"/>
    <property type="match status" value="1"/>
</dbReference>
<comment type="subcellular location">
    <subcellularLocation>
        <location evidence="1 7">Cell membrane</location>
        <topology evidence="1 7">Multi-pass membrane protein</topology>
    </subcellularLocation>
</comment>
<feature type="region of interest" description="Disordered" evidence="8">
    <location>
        <begin position="1"/>
        <end position="22"/>
    </location>
</feature>
<evidence type="ECO:0000256" key="4">
    <source>
        <dbReference type="ARBA" id="ARBA00022692"/>
    </source>
</evidence>
<feature type="transmembrane region" description="Helical" evidence="7">
    <location>
        <begin position="96"/>
        <end position="118"/>
    </location>
</feature>
<feature type="transmembrane region" description="Helical" evidence="7">
    <location>
        <begin position="130"/>
        <end position="151"/>
    </location>
</feature>
<organism evidence="10 11">
    <name type="scientific">Rugosimonospora africana</name>
    <dbReference type="NCBI Taxonomy" id="556532"/>
    <lineage>
        <taxon>Bacteria</taxon>
        <taxon>Bacillati</taxon>
        <taxon>Actinomycetota</taxon>
        <taxon>Actinomycetes</taxon>
        <taxon>Micromonosporales</taxon>
        <taxon>Micromonosporaceae</taxon>
        <taxon>Rugosimonospora</taxon>
    </lineage>
</organism>
<evidence type="ECO:0000256" key="7">
    <source>
        <dbReference type="RuleBase" id="RU363032"/>
    </source>
</evidence>
<evidence type="ECO:0000259" key="9">
    <source>
        <dbReference type="PROSITE" id="PS50928"/>
    </source>
</evidence>
<keyword evidence="5 7" id="KW-1133">Transmembrane helix</keyword>
<protein>
    <submittedName>
        <fullName evidence="10">Sugar ABC transporter permease</fullName>
    </submittedName>
</protein>
<dbReference type="RefSeq" id="WP_203918560.1">
    <property type="nucleotide sequence ID" value="NZ_BONZ01000030.1"/>
</dbReference>
<feature type="domain" description="ABC transmembrane type-1" evidence="9">
    <location>
        <begin position="93"/>
        <end position="307"/>
    </location>
</feature>
<evidence type="ECO:0000256" key="2">
    <source>
        <dbReference type="ARBA" id="ARBA00022448"/>
    </source>
</evidence>
<dbReference type="EMBL" id="BONZ01000030">
    <property type="protein sequence ID" value="GIH14911.1"/>
    <property type="molecule type" value="Genomic_DNA"/>
</dbReference>
<dbReference type="SUPFAM" id="SSF161098">
    <property type="entry name" value="MetI-like"/>
    <property type="match status" value="1"/>
</dbReference>
<dbReference type="PANTHER" id="PTHR43227:SF8">
    <property type="entry name" value="DIACETYLCHITOBIOSE UPTAKE SYSTEM PERMEASE PROTEIN DASB"/>
    <property type="match status" value="1"/>
</dbReference>
<dbReference type="Pfam" id="PF00528">
    <property type="entry name" value="BPD_transp_1"/>
    <property type="match status" value="1"/>
</dbReference>
<evidence type="ECO:0000313" key="11">
    <source>
        <dbReference type="Proteomes" id="UP000642748"/>
    </source>
</evidence>
<feature type="transmembrane region" description="Helical" evidence="7">
    <location>
        <begin position="286"/>
        <end position="307"/>
    </location>
</feature>
<dbReference type="GO" id="GO:0005886">
    <property type="term" value="C:plasma membrane"/>
    <property type="evidence" value="ECO:0007669"/>
    <property type="project" value="UniProtKB-SubCell"/>
</dbReference>
<sequence length="317" mass="33846">MLSKSRGAVPRRGTRTGPVAGRNRRGTGAALVLMAPFFVLFALATLAPIGYAIYLSLFAQRASGLGFGGTRTVWVGLDNYVRVLTDGGYTSSYLHIAVYALVAVPLVLGLSVAVALLLDSAYAFGRRAAQLGLFVPHLVPGVIAALLWAYLYTPQVSPVVSALNRLSVHVNLLGHTFSYPTLVNVVLWESLGYNIVIYYASLQAIPREMTEAAVVDGSGEWRTAWHIKLPLIRSAVALTAIFSAIGAMQLFAEPLLLSDAGAVGITPTWTPNLYAYSAAFTRSNNYGVAAAAALLLAAFAAVLSFLVSRWAKPWQQT</sequence>
<proteinExistence type="inferred from homology"/>
<evidence type="ECO:0000256" key="6">
    <source>
        <dbReference type="ARBA" id="ARBA00023136"/>
    </source>
</evidence>
<dbReference type="CDD" id="cd06261">
    <property type="entry name" value="TM_PBP2"/>
    <property type="match status" value="1"/>
</dbReference>
<dbReference type="InterPro" id="IPR050809">
    <property type="entry name" value="UgpAE/MalFG_permease"/>
</dbReference>
<comment type="similarity">
    <text evidence="7">Belongs to the binding-protein-dependent transport system permease family.</text>
</comment>
<keyword evidence="4 7" id="KW-0812">Transmembrane</keyword>
<dbReference type="Proteomes" id="UP000642748">
    <property type="component" value="Unassembled WGS sequence"/>
</dbReference>
<gene>
    <name evidence="10" type="ORF">Raf01_30830</name>
</gene>
<dbReference type="GO" id="GO:0055085">
    <property type="term" value="P:transmembrane transport"/>
    <property type="evidence" value="ECO:0007669"/>
    <property type="project" value="InterPro"/>
</dbReference>
<feature type="transmembrane region" description="Helical" evidence="7">
    <location>
        <begin position="177"/>
        <end position="200"/>
    </location>
</feature>
<evidence type="ECO:0000256" key="8">
    <source>
        <dbReference type="SAM" id="MobiDB-lite"/>
    </source>
</evidence>
<comment type="caution">
    <text evidence="10">The sequence shown here is derived from an EMBL/GenBank/DDBJ whole genome shotgun (WGS) entry which is preliminary data.</text>
</comment>
<dbReference type="InterPro" id="IPR000515">
    <property type="entry name" value="MetI-like"/>
</dbReference>
<name>A0A8J3QQY2_9ACTN</name>
<reference evidence="10" key="1">
    <citation type="submission" date="2021-01" db="EMBL/GenBank/DDBJ databases">
        <title>Whole genome shotgun sequence of Rugosimonospora africana NBRC 104875.</title>
        <authorList>
            <person name="Komaki H."/>
            <person name="Tamura T."/>
        </authorList>
    </citation>
    <scope>NUCLEOTIDE SEQUENCE</scope>
    <source>
        <strain evidence="10">NBRC 104875</strain>
    </source>
</reference>
<evidence type="ECO:0000256" key="3">
    <source>
        <dbReference type="ARBA" id="ARBA00022475"/>
    </source>
</evidence>
<accession>A0A8J3QQY2</accession>
<dbReference type="PANTHER" id="PTHR43227">
    <property type="entry name" value="BLL4140 PROTEIN"/>
    <property type="match status" value="1"/>
</dbReference>